<name>A0ABR3QN82_9PLEO</name>
<dbReference type="PANTHER" id="PTHR42791">
    <property type="entry name" value="GNAT FAMILY ACETYLTRANSFERASE"/>
    <property type="match status" value="1"/>
</dbReference>
<dbReference type="PANTHER" id="PTHR42791:SF2">
    <property type="entry name" value="N-ACETYLTRANSFERASE DOMAIN-CONTAINING PROTEIN"/>
    <property type="match status" value="1"/>
</dbReference>
<gene>
    <name evidence="2" type="ORF">SLS59_009133</name>
</gene>
<evidence type="ECO:0000259" key="1">
    <source>
        <dbReference type="Pfam" id="PF13673"/>
    </source>
</evidence>
<dbReference type="Pfam" id="PF13673">
    <property type="entry name" value="Acetyltransf_10"/>
    <property type="match status" value="1"/>
</dbReference>
<keyword evidence="3" id="KW-1185">Reference proteome</keyword>
<dbReference type="CDD" id="cd04301">
    <property type="entry name" value="NAT_SF"/>
    <property type="match status" value="1"/>
</dbReference>
<evidence type="ECO:0000313" key="2">
    <source>
        <dbReference type="EMBL" id="KAL1593619.1"/>
    </source>
</evidence>
<dbReference type="SUPFAM" id="SSF55729">
    <property type="entry name" value="Acyl-CoA N-acyltransferases (Nat)"/>
    <property type="match status" value="1"/>
</dbReference>
<feature type="domain" description="N-acetyltransferase" evidence="1">
    <location>
        <begin position="168"/>
        <end position="238"/>
    </location>
</feature>
<proteinExistence type="predicted"/>
<dbReference type="InterPro" id="IPR052523">
    <property type="entry name" value="Trichothecene_AcTrans"/>
</dbReference>
<dbReference type="InterPro" id="IPR016181">
    <property type="entry name" value="Acyl_CoA_acyltransferase"/>
</dbReference>
<comment type="caution">
    <text evidence="2">The sequence shown here is derived from an EMBL/GenBank/DDBJ whole genome shotgun (WGS) entry which is preliminary data.</text>
</comment>
<dbReference type="Gene3D" id="3.40.630.30">
    <property type="match status" value="1"/>
</dbReference>
<dbReference type="EMBL" id="JAKIXB020000039">
    <property type="protein sequence ID" value="KAL1593619.1"/>
    <property type="molecule type" value="Genomic_DNA"/>
</dbReference>
<evidence type="ECO:0000313" key="3">
    <source>
        <dbReference type="Proteomes" id="UP001521222"/>
    </source>
</evidence>
<dbReference type="InterPro" id="IPR000182">
    <property type="entry name" value="GNAT_dom"/>
</dbReference>
<accession>A0ABR3QN82</accession>
<organism evidence="2 3">
    <name type="scientific">Nothophoma quercina</name>
    <dbReference type="NCBI Taxonomy" id="749835"/>
    <lineage>
        <taxon>Eukaryota</taxon>
        <taxon>Fungi</taxon>
        <taxon>Dikarya</taxon>
        <taxon>Ascomycota</taxon>
        <taxon>Pezizomycotina</taxon>
        <taxon>Dothideomycetes</taxon>
        <taxon>Pleosporomycetidae</taxon>
        <taxon>Pleosporales</taxon>
        <taxon>Pleosporineae</taxon>
        <taxon>Didymellaceae</taxon>
        <taxon>Nothophoma</taxon>
    </lineage>
</organism>
<reference evidence="2 3" key="1">
    <citation type="submission" date="2024-02" db="EMBL/GenBank/DDBJ databases">
        <title>De novo assembly and annotation of 12 fungi associated with fruit tree decline syndrome in Ontario, Canada.</title>
        <authorList>
            <person name="Sulman M."/>
            <person name="Ellouze W."/>
            <person name="Ilyukhin E."/>
        </authorList>
    </citation>
    <scope>NUCLEOTIDE SEQUENCE [LARGE SCALE GENOMIC DNA]</scope>
    <source>
        <strain evidence="2 3">M97-236</strain>
    </source>
</reference>
<dbReference type="Proteomes" id="UP001521222">
    <property type="component" value="Unassembled WGS sequence"/>
</dbReference>
<sequence>MPSQHADWATIQSIPVDEAKRLRESEILIEIAEENDAYKIAEGLYTCFPESFWLRKEPLHLRPANDSIRVQRLAKRVEASISQPGFHWIKAVHVPTSTIIGVAGWCDPSLPLHNPFRRDAIHFFGWQEKMGWTDAYVDELFAHVDDVAWNGNLANYDEARRKLMGDEKHWYLESLFTWPGWQGRGVAKKLLNWAVVQADASTPPTPMYLETSPPARVVYEHVGFVAVGGYEMIRRGPKVVQKKETGEEKEVGKADAGIVTNY</sequence>
<protein>
    <recommendedName>
        <fullName evidence="1">N-acetyltransferase domain-containing protein</fullName>
    </recommendedName>
</protein>